<dbReference type="InterPro" id="IPR027417">
    <property type="entry name" value="P-loop_NTPase"/>
</dbReference>
<dbReference type="EC" id="2.7.4.25" evidence="8"/>
<dbReference type="GO" id="GO:0005524">
    <property type="term" value="F:ATP binding"/>
    <property type="evidence" value="ECO:0007669"/>
    <property type="project" value="UniProtKB-UniRule"/>
</dbReference>
<evidence type="ECO:0000256" key="6">
    <source>
        <dbReference type="ARBA" id="ARBA00047615"/>
    </source>
</evidence>
<dbReference type="GO" id="GO:0006220">
    <property type="term" value="P:pyrimidine nucleotide metabolic process"/>
    <property type="evidence" value="ECO:0007669"/>
    <property type="project" value="UniProtKB-UniRule"/>
</dbReference>
<dbReference type="InterPro" id="IPR003136">
    <property type="entry name" value="Cytidylate_kin"/>
</dbReference>
<evidence type="ECO:0000256" key="8">
    <source>
        <dbReference type="HAMAP-Rule" id="MF_00238"/>
    </source>
</evidence>
<dbReference type="GO" id="GO:0036430">
    <property type="term" value="F:CMP kinase activity"/>
    <property type="evidence" value="ECO:0007669"/>
    <property type="project" value="RHEA"/>
</dbReference>
<dbReference type="SUPFAM" id="SSF52540">
    <property type="entry name" value="P-loop containing nucleoside triphosphate hydrolases"/>
    <property type="match status" value="1"/>
</dbReference>
<comment type="catalytic activity">
    <reaction evidence="7 8">
        <text>CMP + ATP = CDP + ADP</text>
        <dbReference type="Rhea" id="RHEA:11600"/>
        <dbReference type="ChEBI" id="CHEBI:30616"/>
        <dbReference type="ChEBI" id="CHEBI:58069"/>
        <dbReference type="ChEBI" id="CHEBI:60377"/>
        <dbReference type="ChEBI" id="CHEBI:456216"/>
        <dbReference type="EC" id="2.7.4.25"/>
    </reaction>
</comment>
<comment type="subcellular location">
    <subcellularLocation>
        <location evidence="8">Cytoplasm</location>
    </subcellularLocation>
</comment>
<keyword evidence="2 8" id="KW-0808">Transferase</keyword>
<proteinExistence type="inferred from homology"/>
<dbReference type="GO" id="GO:0036431">
    <property type="term" value="F:dCMP kinase activity"/>
    <property type="evidence" value="ECO:0007669"/>
    <property type="project" value="InterPro"/>
</dbReference>
<keyword evidence="11" id="KW-1185">Reference proteome</keyword>
<dbReference type="Gene3D" id="3.40.50.300">
    <property type="entry name" value="P-loop containing nucleotide triphosphate hydrolases"/>
    <property type="match status" value="1"/>
</dbReference>
<dbReference type="CDD" id="cd02020">
    <property type="entry name" value="CMPK"/>
    <property type="match status" value="1"/>
</dbReference>
<evidence type="ECO:0000313" key="10">
    <source>
        <dbReference type="EMBL" id="SNB67897.1"/>
    </source>
</evidence>
<evidence type="ECO:0000256" key="4">
    <source>
        <dbReference type="ARBA" id="ARBA00022777"/>
    </source>
</evidence>
<keyword evidence="8" id="KW-0963">Cytoplasm</keyword>
<gene>
    <name evidence="8" type="primary">cmk</name>
    <name evidence="10" type="ORF">SAMN07250955_10688</name>
</gene>
<dbReference type="RefSeq" id="WP_243389841.1">
    <property type="nucleotide sequence ID" value="NZ_FYEH01000006.1"/>
</dbReference>
<evidence type="ECO:0000256" key="1">
    <source>
        <dbReference type="ARBA" id="ARBA00009427"/>
    </source>
</evidence>
<comment type="catalytic activity">
    <reaction evidence="6 8">
        <text>dCMP + ATP = dCDP + ADP</text>
        <dbReference type="Rhea" id="RHEA:25094"/>
        <dbReference type="ChEBI" id="CHEBI:30616"/>
        <dbReference type="ChEBI" id="CHEBI:57566"/>
        <dbReference type="ChEBI" id="CHEBI:58593"/>
        <dbReference type="ChEBI" id="CHEBI:456216"/>
        <dbReference type="EC" id="2.7.4.25"/>
    </reaction>
</comment>
<dbReference type="Pfam" id="PF02224">
    <property type="entry name" value="Cytidylate_kin"/>
    <property type="match status" value="1"/>
</dbReference>
<evidence type="ECO:0000259" key="9">
    <source>
        <dbReference type="Pfam" id="PF02224"/>
    </source>
</evidence>
<organism evidence="10 11">
    <name type="scientific">Arboricoccus pini</name>
    <dbReference type="NCBI Taxonomy" id="1963835"/>
    <lineage>
        <taxon>Bacteria</taxon>
        <taxon>Pseudomonadati</taxon>
        <taxon>Pseudomonadota</taxon>
        <taxon>Alphaproteobacteria</taxon>
        <taxon>Geminicoccales</taxon>
        <taxon>Geminicoccaceae</taxon>
        <taxon>Arboricoccus</taxon>
    </lineage>
</organism>
<keyword evidence="3 8" id="KW-0547">Nucleotide-binding</keyword>
<dbReference type="InterPro" id="IPR011994">
    <property type="entry name" value="Cytidylate_kinase_dom"/>
</dbReference>
<protein>
    <recommendedName>
        <fullName evidence="8">Cytidylate kinase</fullName>
        <shortName evidence="8">CK</shortName>
        <ecNumber evidence="8">2.7.4.25</ecNumber>
    </recommendedName>
    <alternativeName>
        <fullName evidence="8">Cytidine monophosphate kinase</fullName>
        <shortName evidence="8">CMP kinase</shortName>
    </alternativeName>
</protein>
<keyword evidence="5 8" id="KW-0067">ATP-binding</keyword>
<evidence type="ECO:0000256" key="2">
    <source>
        <dbReference type="ARBA" id="ARBA00022679"/>
    </source>
</evidence>
<dbReference type="EMBL" id="FYEH01000006">
    <property type="protein sequence ID" value="SNB67897.1"/>
    <property type="molecule type" value="Genomic_DNA"/>
</dbReference>
<dbReference type="GO" id="GO:0005737">
    <property type="term" value="C:cytoplasm"/>
    <property type="evidence" value="ECO:0007669"/>
    <property type="project" value="UniProtKB-SubCell"/>
</dbReference>
<dbReference type="Proteomes" id="UP000197065">
    <property type="component" value="Unassembled WGS sequence"/>
</dbReference>
<dbReference type="AlphaFoldDB" id="A0A212R6W5"/>
<evidence type="ECO:0000256" key="3">
    <source>
        <dbReference type="ARBA" id="ARBA00022741"/>
    </source>
</evidence>
<comment type="similarity">
    <text evidence="1 8">Belongs to the cytidylate kinase family. Type 1 subfamily.</text>
</comment>
<accession>A0A212R6W5</accession>
<sequence>MSLDPARAADPLVIAVDGPAASGKSTIAKALAGRFGLAFLDTGLLYRAVGRKLLDCGLDPADAEAALKAAETLQASDVDEAKLTGDETGQAGSKVAAVPSVRAVLLPFQRNVARSAPGAVLAGRDVGTVICPDAAVKLFITASVEERANRRFAELHQRGANPIRAQVLEDMIERDRRDTSRSVAPLRVADDAHVLDTTQLSLDATLAAAAELVRLSLVRAGRRDEAASG</sequence>
<feature type="domain" description="Cytidylate kinase" evidence="9">
    <location>
        <begin position="14"/>
        <end position="213"/>
    </location>
</feature>
<dbReference type="NCBIfam" id="TIGR00017">
    <property type="entry name" value="cmk"/>
    <property type="match status" value="1"/>
</dbReference>
<name>A0A212R6W5_9PROT</name>
<feature type="binding site" evidence="8">
    <location>
        <begin position="18"/>
        <end position="26"/>
    </location>
    <ligand>
        <name>ATP</name>
        <dbReference type="ChEBI" id="CHEBI:30616"/>
    </ligand>
</feature>
<evidence type="ECO:0000256" key="5">
    <source>
        <dbReference type="ARBA" id="ARBA00022840"/>
    </source>
</evidence>
<evidence type="ECO:0000256" key="7">
    <source>
        <dbReference type="ARBA" id="ARBA00048478"/>
    </source>
</evidence>
<reference evidence="10 11" key="1">
    <citation type="submission" date="2017-06" db="EMBL/GenBank/DDBJ databases">
        <authorList>
            <person name="Kim H.J."/>
            <person name="Triplett B.A."/>
        </authorList>
    </citation>
    <scope>NUCLEOTIDE SEQUENCE [LARGE SCALE GENOMIC DNA]</scope>
    <source>
        <strain evidence="10 11">B29T1</strain>
    </source>
</reference>
<dbReference type="HAMAP" id="MF_00238">
    <property type="entry name" value="Cytidyl_kinase_type1"/>
    <property type="match status" value="1"/>
</dbReference>
<evidence type="ECO:0000313" key="11">
    <source>
        <dbReference type="Proteomes" id="UP000197065"/>
    </source>
</evidence>
<keyword evidence="4 8" id="KW-0418">Kinase</keyword>